<protein>
    <submittedName>
        <fullName evidence="2">DUF2357 domain-containing protein</fullName>
    </submittedName>
</protein>
<evidence type="ECO:0000313" key="3">
    <source>
        <dbReference type="Proteomes" id="UP000447833"/>
    </source>
</evidence>
<accession>A0A845F4D6</accession>
<sequence length="617" mass="74145">MVTRYKDKKLPFSCYFEDRFERKYEVKELWKSEEDMEVSNFPILKENSIIGLQFYVEEEVMYDPQSYCSVQTNLYDESDEQVVLKHSLKLGDTDKEWVYQGGNDEEFPWRMGVYFLEVYYKGERYLGGINVLPHHLNERQVKEIHDYLNEQVQDIIYDFVYSNKTFSKNDETVLPKYWYYDYARKIAEVYEEFMYCMTAIEKNPKERMESVYKPSVRSGKIDQKSIRWSLSNKGLEKNAGIHQNNFQLNKKKMTNYDSKENRWIKNILLIWKRDILNVASYIKRDLNNYSNKLKKQKEEYDRIYQEKEFLMSKRDPGEYTKRNVKSQMLMIEKDMNNTRTKVSILKGKLDILSKMESKLIYFMKNTFLENVERGMRKPFLKKNQYYRVDSIFEELKRIRENKGENNQLTPILKPTWQIYEYFCLFKVVKILRDSGYSLIEGIDEDVLNLYFEDKIQEGTKFVLESENKVVHIWYDHYHAHTEQEALDKGELFYTPNPKKKPDLKIDFFTKTHNGQLFDTSVVMDAKFSQLKTIYNHQYRNRTTEQLLGYYSYFCVLPEAGHRPCVDRVVCLYAGEGIRDVQKRYENIIYLRLHPLLDDTGTYVVGEEELRNILQLSS</sequence>
<feature type="coiled-coil region" evidence="1">
    <location>
        <begin position="279"/>
        <end position="313"/>
    </location>
</feature>
<dbReference type="EMBL" id="WMEY01000007">
    <property type="protein sequence ID" value="MYL65515.1"/>
    <property type="molecule type" value="Genomic_DNA"/>
</dbReference>
<evidence type="ECO:0000256" key="1">
    <source>
        <dbReference type="SAM" id="Coils"/>
    </source>
</evidence>
<dbReference type="RefSeq" id="WP_160920957.1">
    <property type="nucleotide sequence ID" value="NZ_WMEY01000007.1"/>
</dbReference>
<dbReference type="Proteomes" id="UP000447833">
    <property type="component" value="Unassembled WGS sequence"/>
</dbReference>
<keyword evidence="1" id="KW-0175">Coiled coil</keyword>
<dbReference type="AlphaFoldDB" id="A0A845F4D6"/>
<proteinExistence type="predicted"/>
<dbReference type="Pfam" id="PF04411">
    <property type="entry name" value="PDDEXK_7"/>
    <property type="match status" value="1"/>
</dbReference>
<comment type="caution">
    <text evidence="2">The sequence shown here is derived from an EMBL/GenBank/DDBJ whole genome shotgun (WGS) entry which is preliminary data.</text>
</comment>
<dbReference type="InterPro" id="IPR007505">
    <property type="entry name" value="PDDEXK_7"/>
</dbReference>
<name>A0A845F4D6_9BACL</name>
<evidence type="ECO:0000313" key="2">
    <source>
        <dbReference type="EMBL" id="MYL65515.1"/>
    </source>
</evidence>
<organism evidence="2 3">
    <name type="scientific">Guptibacillus hwajinpoensis</name>
    <dbReference type="NCBI Taxonomy" id="208199"/>
    <lineage>
        <taxon>Bacteria</taxon>
        <taxon>Bacillati</taxon>
        <taxon>Bacillota</taxon>
        <taxon>Bacilli</taxon>
        <taxon>Bacillales</taxon>
        <taxon>Guptibacillaceae</taxon>
        <taxon>Guptibacillus</taxon>
    </lineage>
</organism>
<gene>
    <name evidence="2" type="ORF">GLW07_19335</name>
</gene>
<reference evidence="2 3" key="1">
    <citation type="submission" date="2019-11" db="EMBL/GenBank/DDBJ databases">
        <title>Genome sequences of 17 halophilic strains isolated from different environments.</title>
        <authorList>
            <person name="Furrow R.E."/>
        </authorList>
    </citation>
    <scope>NUCLEOTIDE SEQUENCE [LARGE SCALE GENOMIC DNA]</scope>
    <source>
        <strain evidence="2 3">22506_14_FS</strain>
    </source>
</reference>